<feature type="transmembrane region" description="Helical" evidence="1">
    <location>
        <begin position="223"/>
        <end position="243"/>
    </location>
</feature>
<keyword evidence="1" id="KW-0812">Transmembrane</keyword>
<feature type="transmembrane region" description="Helical" evidence="1">
    <location>
        <begin position="97"/>
        <end position="118"/>
    </location>
</feature>
<comment type="caution">
    <text evidence="2">The sequence shown here is derived from an EMBL/GenBank/DDBJ whole genome shotgun (WGS) entry which is preliminary data.</text>
</comment>
<dbReference type="AlphaFoldDB" id="A0A813QKJ2"/>
<gene>
    <name evidence="3" type="ORF">EDS130_LOCUS3587</name>
    <name evidence="2" type="ORF">XAT740_LOCUS1315</name>
</gene>
<keyword evidence="4" id="KW-1185">Reference proteome</keyword>
<dbReference type="EMBL" id="CAJNOJ010000009">
    <property type="protein sequence ID" value="CAF0776230.1"/>
    <property type="molecule type" value="Genomic_DNA"/>
</dbReference>
<feature type="transmembrane region" description="Helical" evidence="1">
    <location>
        <begin position="29"/>
        <end position="48"/>
    </location>
</feature>
<dbReference type="OrthoDB" id="10010363at2759"/>
<proteinExistence type="predicted"/>
<dbReference type="Proteomes" id="UP000663828">
    <property type="component" value="Unassembled WGS sequence"/>
</dbReference>
<dbReference type="EMBL" id="CAJNOR010000040">
    <property type="protein sequence ID" value="CAF0768369.1"/>
    <property type="molecule type" value="Genomic_DNA"/>
</dbReference>
<evidence type="ECO:0000313" key="3">
    <source>
        <dbReference type="EMBL" id="CAF0776230.1"/>
    </source>
</evidence>
<evidence type="ECO:0000313" key="2">
    <source>
        <dbReference type="EMBL" id="CAF0768369.1"/>
    </source>
</evidence>
<feature type="transmembrane region" description="Helical" evidence="1">
    <location>
        <begin position="139"/>
        <end position="161"/>
    </location>
</feature>
<feature type="transmembrane region" description="Helical" evidence="1">
    <location>
        <begin position="60"/>
        <end position="82"/>
    </location>
</feature>
<accession>A0A813QKJ2</accession>
<reference evidence="2" key="1">
    <citation type="submission" date="2021-02" db="EMBL/GenBank/DDBJ databases">
        <authorList>
            <person name="Nowell W R."/>
        </authorList>
    </citation>
    <scope>NUCLEOTIDE SEQUENCE</scope>
</reference>
<feature type="transmembrane region" description="Helical" evidence="1">
    <location>
        <begin position="263"/>
        <end position="283"/>
    </location>
</feature>
<keyword evidence="1" id="KW-1133">Transmembrane helix</keyword>
<protein>
    <submittedName>
        <fullName evidence="2">Uncharacterized protein</fullName>
    </submittedName>
</protein>
<name>A0A813QKJ2_ADIRI</name>
<sequence length="353" mass="41067">MDWIAAKAYHSGYSLIDRLNSIIFFRNYFQTWCIGVMVSFILPILFILAPSSVQSKRTELFLMICLVCLANMCCTLIQPYMLSGSGEPNLSIHMCRFLVYISTFAKPFGLYLTLLFSIERIFTKCLTKTIFPTNRHHSLFRRIFLLSIILTICSVLSVRLYEVIKFVENTSSSNNATSGRIADSSNYNSSESILTFQYCYRLMNIGTYGEIISFYIIQYRFEYVIFALIALVFVWMLISECYLPRARQRSSLGSLSVNTKFYLSLASSVLLFELVLRLLHMSFDYSDYDNTQTQINYLQTMLFVYNFRCIFLPLVICMVLCDPLKQWLNEYFLKHSYADQFDATDQIETMVGH</sequence>
<organism evidence="2 4">
    <name type="scientific">Adineta ricciae</name>
    <name type="common">Rotifer</name>
    <dbReference type="NCBI Taxonomy" id="249248"/>
    <lineage>
        <taxon>Eukaryota</taxon>
        <taxon>Metazoa</taxon>
        <taxon>Spiralia</taxon>
        <taxon>Gnathifera</taxon>
        <taxon>Rotifera</taxon>
        <taxon>Eurotatoria</taxon>
        <taxon>Bdelloidea</taxon>
        <taxon>Adinetida</taxon>
        <taxon>Adinetidae</taxon>
        <taxon>Adineta</taxon>
    </lineage>
</organism>
<feature type="transmembrane region" description="Helical" evidence="1">
    <location>
        <begin position="303"/>
        <end position="321"/>
    </location>
</feature>
<evidence type="ECO:0000313" key="4">
    <source>
        <dbReference type="Proteomes" id="UP000663828"/>
    </source>
</evidence>
<evidence type="ECO:0000256" key="1">
    <source>
        <dbReference type="SAM" id="Phobius"/>
    </source>
</evidence>
<dbReference type="Proteomes" id="UP000663852">
    <property type="component" value="Unassembled WGS sequence"/>
</dbReference>
<keyword evidence="1" id="KW-0472">Membrane</keyword>